<feature type="region of interest" description="Disordered" evidence="1">
    <location>
        <begin position="38"/>
        <end position="62"/>
    </location>
</feature>
<sequence length="160" mass="16891">MATPALPRRAGLPPTTNGAGAGAVAALPAVDEVAAAGGAQAPAAPYSNRHRRRSVRLSESMPNPAAEPQFLVVLLRRTLRGLRPTAAPGRWPPPQRHATARRAAWPPHSLAEPSPPAARTEATLPSHTAAGRQSELRYACMLFDEMSGRTKHALGLQLVL</sequence>
<dbReference type="Proteomes" id="UP000275267">
    <property type="component" value="Unassembled WGS sequence"/>
</dbReference>
<evidence type="ECO:0000313" key="2">
    <source>
        <dbReference type="EMBL" id="RLN17140.1"/>
    </source>
</evidence>
<dbReference type="AlphaFoldDB" id="A0A3L6S857"/>
<feature type="region of interest" description="Disordered" evidence="1">
    <location>
        <begin position="1"/>
        <end position="21"/>
    </location>
</feature>
<name>A0A3L6S857_PANMI</name>
<comment type="caution">
    <text evidence="2">The sequence shown here is derived from an EMBL/GenBank/DDBJ whole genome shotgun (WGS) entry which is preliminary data.</text>
</comment>
<gene>
    <name evidence="2" type="ORF">C2845_PM02G19340</name>
</gene>
<proteinExistence type="predicted"/>
<keyword evidence="3" id="KW-1185">Reference proteome</keyword>
<evidence type="ECO:0000313" key="3">
    <source>
        <dbReference type="Proteomes" id="UP000275267"/>
    </source>
</evidence>
<evidence type="ECO:0000256" key="1">
    <source>
        <dbReference type="SAM" id="MobiDB-lite"/>
    </source>
</evidence>
<protein>
    <submittedName>
        <fullName evidence="2">Uncharacterized protein</fullName>
    </submittedName>
</protein>
<dbReference type="EMBL" id="PQIB02000005">
    <property type="protein sequence ID" value="RLN17140.1"/>
    <property type="molecule type" value="Genomic_DNA"/>
</dbReference>
<reference evidence="3" key="1">
    <citation type="journal article" date="2019" name="Nat. Commun.">
        <title>The genome of broomcorn millet.</title>
        <authorList>
            <person name="Zou C."/>
            <person name="Miki D."/>
            <person name="Li D."/>
            <person name="Tang Q."/>
            <person name="Xiao L."/>
            <person name="Rajput S."/>
            <person name="Deng P."/>
            <person name="Jia W."/>
            <person name="Huang R."/>
            <person name="Zhang M."/>
            <person name="Sun Y."/>
            <person name="Hu J."/>
            <person name="Fu X."/>
            <person name="Schnable P.S."/>
            <person name="Li F."/>
            <person name="Zhang H."/>
            <person name="Feng B."/>
            <person name="Zhu X."/>
            <person name="Liu R."/>
            <person name="Schnable J.C."/>
            <person name="Zhu J.-K."/>
            <person name="Zhang H."/>
        </authorList>
    </citation>
    <scope>NUCLEOTIDE SEQUENCE [LARGE SCALE GENOMIC DNA]</scope>
</reference>
<feature type="compositionally biased region" description="Low complexity" evidence="1">
    <location>
        <begin position="10"/>
        <end position="21"/>
    </location>
</feature>
<organism evidence="2 3">
    <name type="scientific">Panicum miliaceum</name>
    <name type="common">Proso millet</name>
    <name type="synonym">Broomcorn millet</name>
    <dbReference type="NCBI Taxonomy" id="4540"/>
    <lineage>
        <taxon>Eukaryota</taxon>
        <taxon>Viridiplantae</taxon>
        <taxon>Streptophyta</taxon>
        <taxon>Embryophyta</taxon>
        <taxon>Tracheophyta</taxon>
        <taxon>Spermatophyta</taxon>
        <taxon>Magnoliopsida</taxon>
        <taxon>Liliopsida</taxon>
        <taxon>Poales</taxon>
        <taxon>Poaceae</taxon>
        <taxon>PACMAD clade</taxon>
        <taxon>Panicoideae</taxon>
        <taxon>Panicodae</taxon>
        <taxon>Paniceae</taxon>
        <taxon>Panicinae</taxon>
        <taxon>Panicum</taxon>
        <taxon>Panicum sect. Panicum</taxon>
    </lineage>
</organism>
<accession>A0A3L6S857</accession>
<feature type="region of interest" description="Disordered" evidence="1">
    <location>
        <begin position="84"/>
        <end position="130"/>
    </location>
</feature>